<organism evidence="2">
    <name type="scientific">Rhodopseudomonas palustris (strain BisA53)</name>
    <dbReference type="NCBI Taxonomy" id="316055"/>
    <lineage>
        <taxon>Bacteria</taxon>
        <taxon>Pseudomonadati</taxon>
        <taxon>Pseudomonadota</taxon>
        <taxon>Alphaproteobacteria</taxon>
        <taxon>Hyphomicrobiales</taxon>
        <taxon>Nitrobacteraceae</taxon>
        <taxon>Rhodopseudomonas</taxon>
    </lineage>
</organism>
<sequence>MAKTTKTKTAKAKSPKAKKTAKAKTAKTTAKSKSTKITRREYTKDDVKELRAHSKARTPVSEIARVTKRTVGSLRQKALKLGIGLGHQR</sequence>
<accession>Q07QU2</accession>
<reference evidence="2" key="1">
    <citation type="submission" date="2006-09" db="EMBL/GenBank/DDBJ databases">
        <title>Complete sequence of Rhodopseudomonas palustris BisA53.</title>
        <authorList>
            <consortium name="US DOE Joint Genome Institute"/>
            <person name="Copeland A."/>
            <person name="Lucas S."/>
            <person name="Lapidus A."/>
            <person name="Barry K."/>
            <person name="Detter J.C."/>
            <person name="Glavina del Rio T."/>
            <person name="Hammon N."/>
            <person name="Israni S."/>
            <person name="Dalin E."/>
            <person name="Tice H."/>
            <person name="Pitluck S."/>
            <person name="Chain P."/>
            <person name="Malfatti S."/>
            <person name="Shin M."/>
            <person name="Vergez L."/>
            <person name="Schmutz J."/>
            <person name="Larimer F."/>
            <person name="Land M."/>
            <person name="Hauser L."/>
            <person name="Pelletier D.A."/>
            <person name="Kyrpides N."/>
            <person name="Kim E."/>
            <person name="Harwood C.S."/>
            <person name="Oda Y."/>
            <person name="Richardson P."/>
        </authorList>
    </citation>
    <scope>NUCLEOTIDE SEQUENCE [LARGE SCALE GENOMIC DNA]</scope>
    <source>
        <strain evidence="2">BisA53</strain>
    </source>
</reference>
<gene>
    <name evidence="2" type="ordered locus">RPE_1744</name>
</gene>
<dbReference type="AlphaFoldDB" id="Q07QU2"/>
<dbReference type="OrthoDB" id="8129784at2"/>
<feature type="compositionally biased region" description="Basic residues" evidence="1">
    <location>
        <begin position="1"/>
        <end position="25"/>
    </location>
</feature>
<dbReference type="EMBL" id="CP000463">
    <property type="protein sequence ID" value="ABJ05692.1"/>
    <property type="molecule type" value="Genomic_DNA"/>
</dbReference>
<protein>
    <submittedName>
        <fullName evidence="2">Uncharacterized protein</fullName>
    </submittedName>
</protein>
<feature type="region of interest" description="Disordered" evidence="1">
    <location>
        <begin position="1"/>
        <end position="40"/>
    </location>
</feature>
<dbReference type="HOGENOM" id="CLU_2481258_0_0_5"/>
<evidence type="ECO:0000256" key="1">
    <source>
        <dbReference type="SAM" id="MobiDB-lite"/>
    </source>
</evidence>
<dbReference type="KEGG" id="rpe:RPE_1744"/>
<evidence type="ECO:0000313" key="2">
    <source>
        <dbReference type="EMBL" id="ABJ05692.1"/>
    </source>
</evidence>
<proteinExistence type="predicted"/>
<dbReference type="eggNOG" id="ENOG502ZSJG">
    <property type="taxonomic scope" value="Bacteria"/>
</dbReference>
<name>Q07QU2_RHOP5</name>